<comment type="similarity">
    <text evidence="1">Belongs to the LysR transcriptional regulatory family.</text>
</comment>
<dbReference type="InterPro" id="IPR000847">
    <property type="entry name" value="LysR_HTH_N"/>
</dbReference>
<evidence type="ECO:0000256" key="4">
    <source>
        <dbReference type="ARBA" id="ARBA00023163"/>
    </source>
</evidence>
<dbReference type="GO" id="GO:0003677">
    <property type="term" value="F:DNA binding"/>
    <property type="evidence" value="ECO:0007669"/>
    <property type="project" value="UniProtKB-KW"/>
</dbReference>
<protein>
    <submittedName>
        <fullName evidence="6">LysR family transcriptional regulator</fullName>
    </submittedName>
</protein>
<dbReference type="PROSITE" id="PS50931">
    <property type="entry name" value="HTH_LYSR"/>
    <property type="match status" value="1"/>
</dbReference>
<dbReference type="InterPro" id="IPR036390">
    <property type="entry name" value="WH_DNA-bd_sf"/>
</dbReference>
<dbReference type="InterPro" id="IPR058163">
    <property type="entry name" value="LysR-type_TF_proteobact-type"/>
</dbReference>
<dbReference type="InterPro" id="IPR005119">
    <property type="entry name" value="LysR_subst-bd"/>
</dbReference>
<organism evidence="6 7">
    <name type="scientific">Halothiobacillus diazotrophicus</name>
    <dbReference type="NCBI Taxonomy" id="1860122"/>
    <lineage>
        <taxon>Bacteria</taxon>
        <taxon>Pseudomonadati</taxon>
        <taxon>Pseudomonadota</taxon>
        <taxon>Gammaproteobacteria</taxon>
        <taxon>Chromatiales</taxon>
        <taxon>Halothiobacillaceae</taxon>
        <taxon>Halothiobacillus</taxon>
    </lineage>
</organism>
<keyword evidence="3" id="KW-0238">DNA-binding</keyword>
<keyword evidence="2" id="KW-0805">Transcription regulation</keyword>
<dbReference type="Proteomes" id="UP000078596">
    <property type="component" value="Chromosome"/>
</dbReference>
<feature type="domain" description="HTH lysR-type" evidence="5">
    <location>
        <begin position="1"/>
        <end position="60"/>
    </location>
</feature>
<dbReference type="STRING" id="1860122.A9404_12525"/>
<dbReference type="EMBL" id="CP016027">
    <property type="protein sequence ID" value="ANJ68087.1"/>
    <property type="molecule type" value="Genomic_DNA"/>
</dbReference>
<dbReference type="CDD" id="cd08475">
    <property type="entry name" value="PBP2_CrgA_like_6"/>
    <property type="match status" value="1"/>
</dbReference>
<reference evidence="6 7" key="1">
    <citation type="submission" date="2016-06" db="EMBL/GenBank/DDBJ databases">
        <title>Insight into the functional genes involving in sulfur oxidation in Pearl River water.</title>
        <authorList>
            <person name="Luo J."/>
            <person name="Tan X."/>
            <person name="Lin W."/>
        </authorList>
    </citation>
    <scope>NUCLEOTIDE SEQUENCE [LARGE SCALE GENOMIC DNA]</scope>
    <source>
        <strain evidence="6 7">LS2</strain>
    </source>
</reference>
<dbReference type="Gene3D" id="1.10.10.10">
    <property type="entry name" value="Winged helix-like DNA-binding domain superfamily/Winged helix DNA-binding domain"/>
    <property type="match status" value="1"/>
</dbReference>
<dbReference type="PRINTS" id="PR00039">
    <property type="entry name" value="HTHLYSR"/>
</dbReference>
<dbReference type="SUPFAM" id="SSF46785">
    <property type="entry name" value="Winged helix' DNA-binding domain"/>
    <property type="match status" value="1"/>
</dbReference>
<evidence type="ECO:0000256" key="1">
    <source>
        <dbReference type="ARBA" id="ARBA00009437"/>
    </source>
</evidence>
<dbReference type="RefSeq" id="WP_066102237.1">
    <property type="nucleotide sequence ID" value="NZ_CP016027.1"/>
</dbReference>
<keyword evidence="7" id="KW-1185">Reference proteome</keyword>
<keyword evidence="4" id="KW-0804">Transcription</keyword>
<evidence type="ECO:0000313" key="6">
    <source>
        <dbReference type="EMBL" id="ANJ68087.1"/>
    </source>
</evidence>
<dbReference type="Pfam" id="PF03466">
    <property type="entry name" value="LysR_substrate"/>
    <property type="match status" value="1"/>
</dbReference>
<evidence type="ECO:0000259" key="5">
    <source>
        <dbReference type="PROSITE" id="PS50931"/>
    </source>
</evidence>
<proteinExistence type="inferred from homology"/>
<dbReference type="InterPro" id="IPR036388">
    <property type="entry name" value="WH-like_DNA-bd_sf"/>
</dbReference>
<dbReference type="KEGG" id="haz:A9404_12525"/>
<dbReference type="PANTHER" id="PTHR30537">
    <property type="entry name" value="HTH-TYPE TRANSCRIPTIONAL REGULATOR"/>
    <property type="match status" value="1"/>
</dbReference>
<evidence type="ECO:0000256" key="3">
    <source>
        <dbReference type="ARBA" id="ARBA00023125"/>
    </source>
</evidence>
<dbReference type="AlphaFoldDB" id="A0A191ZJR2"/>
<dbReference type="GO" id="GO:0003700">
    <property type="term" value="F:DNA-binding transcription factor activity"/>
    <property type="evidence" value="ECO:0007669"/>
    <property type="project" value="InterPro"/>
</dbReference>
<dbReference type="FunFam" id="1.10.10.10:FF:000001">
    <property type="entry name" value="LysR family transcriptional regulator"/>
    <property type="match status" value="1"/>
</dbReference>
<dbReference type="PANTHER" id="PTHR30537:SF5">
    <property type="entry name" value="HTH-TYPE TRANSCRIPTIONAL ACTIVATOR TTDR-RELATED"/>
    <property type="match status" value="1"/>
</dbReference>
<sequence length="302" mass="33526">MRDHLAGISIFVEAVEAGGFSAAAERLNLSRSSVGKAIARLEERLGTRLFHRTTRSTMLTDDGNAYYEHCLQALEAIRAGEAMLESGRHTVSGRVRISMPVLFGRYCVVPILVGLARRYPELELELSFSDKLVNLVEDGFDLAVRNGPLDHAADHLIARKIARQHMVVCAAPSYVERHGQPECIEDLGMHGIVAYGWSGYTSTWRFPKPGRESAVMFKPQARLKLDDLEAIADLASQGMGLAWLPYWLVKARIQSGTLVPVLEHQPGFVMESYALWPQTQSLPFRLRVVVDALSSELPKVMA</sequence>
<accession>A0A191ZJR2</accession>
<name>A0A191ZJR2_9GAMM</name>
<dbReference type="OrthoDB" id="5572602at2"/>
<evidence type="ECO:0000256" key="2">
    <source>
        <dbReference type="ARBA" id="ARBA00023015"/>
    </source>
</evidence>
<dbReference type="Gene3D" id="3.40.190.290">
    <property type="match status" value="1"/>
</dbReference>
<evidence type="ECO:0000313" key="7">
    <source>
        <dbReference type="Proteomes" id="UP000078596"/>
    </source>
</evidence>
<dbReference type="Pfam" id="PF00126">
    <property type="entry name" value="HTH_1"/>
    <property type="match status" value="1"/>
</dbReference>
<dbReference type="SUPFAM" id="SSF53850">
    <property type="entry name" value="Periplasmic binding protein-like II"/>
    <property type="match status" value="1"/>
</dbReference>
<gene>
    <name evidence="6" type="ORF">A9404_12525</name>
</gene>